<dbReference type="RefSeq" id="WP_230067432.1">
    <property type="nucleotide sequence ID" value="NZ_BAABLL010000004.1"/>
</dbReference>
<evidence type="ECO:0000313" key="3">
    <source>
        <dbReference type="Proteomes" id="UP001595773"/>
    </source>
</evidence>
<dbReference type="Gene3D" id="3.40.50.150">
    <property type="entry name" value="Vaccinia Virus protein VP39"/>
    <property type="match status" value="1"/>
</dbReference>
<keyword evidence="2" id="KW-0489">Methyltransferase</keyword>
<comment type="caution">
    <text evidence="2">The sequence shown here is derived from an EMBL/GenBank/DDBJ whole genome shotgun (WGS) entry which is preliminary data.</text>
</comment>
<evidence type="ECO:0000259" key="1">
    <source>
        <dbReference type="Pfam" id="PF08241"/>
    </source>
</evidence>
<feature type="domain" description="Methyltransferase type 11" evidence="1">
    <location>
        <begin position="49"/>
        <end position="151"/>
    </location>
</feature>
<sequence length="271" mass="29649">MMRNHQDHQHHQELGSHESLILDLDAEVFGEHLSAVLEGAGVRNARRIVDLGAGTGAGSRMLRQRYPDAEVICVDNDPQMLAVLRRQGFVAVQADLENGFPALAEYWGAGESVPRRSVDFVWASSSIHHLGDPARLLTQTRRMLAPGGILAVVELAGLPTFFSQGSGRLLEERCHAAAIAEGWNQHPNWTTALEAAGFAVIESEVTTIATVTPAAREYARQWFSRFSRLEALTADERAALEVLAQGLPSELALDPRTSRTLWVATPTRTTN</sequence>
<dbReference type="Proteomes" id="UP001595773">
    <property type="component" value="Unassembled WGS sequence"/>
</dbReference>
<proteinExistence type="predicted"/>
<dbReference type="InterPro" id="IPR029063">
    <property type="entry name" value="SAM-dependent_MTases_sf"/>
</dbReference>
<dbReference type="Pfam" id="PF08241">
    <property type="entry name" value="Methyltransf_11"/>
    <property type="match status" value="1"/>
</dbReference>
<keyword evidence="3" id="KW-1185">Reference proteome</keyword>
<dbReference type="PANTHER" id="PTHR43591">
    <property type="entry name" value="METHYLTRANSFERASE"/>
    <property type="match status" value="1"/>
</dbReference>
<dbReference type="GO" id="GO:0008168">
    <property type="term" value="F:methyltransferase activity"/>
    <property type="evidence" value="ECO:0007669"/>
    <property type="project" value="UniProtKB-KW"/>
</dbReference>
<dbReference type="CDD" id="cd02440">
    <property type="entry name" value="AdoMet_MTases"/>
    <property type="match status" value="1"/>
</dbReference>
<name>A0ABV8R143_9MICC</name>
<reference evidence="3" key="1">
    <citation type="journal article" date="2019" name="Int. J. Syst. Evol. Microbiol.">
        <title>The Global Catalogue of Microorganisms (GCM) 10K type strain sequencing project: providing services to taxonomists for standard genome sequencing and annotation.</title>
        <authorList>
            <consortium name="The Broad Institute Genomics Platform"/>
            <consortium name="The Broad Institute Genome Sequencing Center for Infectious Disease"/>
            <person name="Wu L."/>
            <person name="Ma J."/>
        </authorList>
    </citation>
    <scope>NUCLEOTIDE SEQUENCE [LARGE SCALE GENOMIC DNA]</scope>
    <source>
        <strain evidence="3">CGMCC 1.10698</strain>
    </source>
</reference>
<accession>A0ABV8R143</accession>
<dbReference type="SUPFAM" id="SSF53335">
    <property type="entry name" value="S-adenosyl-L-methionine-dependent methyltransferases"/>
    <property type="match status" value="1"/>
</dbReference>
<dbReference type="InterPro" id="IPR013216">
    <property type="entry name" value="Methyltransf_11"/>
</dbReference>
<gene>
    <name evidence="2" type="ORF">ACFOW9_09215</name>
</gene>
<protein>
    <submittedName>
        <fullName evidence="2">Class I SAM-dependent methyltransferase</fullName>
    </submittedName>
</protein>
<evidence type="ECO:0000313" key="2">
    <source>
        <dbReference type="EMBL" id="MFC4265777.1"/>
    </source>
</evidence>
<dbReference type="EMBL" id="JBHSCQ010000010">
    <property type="protein sequence ID" value="MFC4265777.1"/>
    <property type="molecule type" value="Genomic_DNA"/>
</dbReference>
<dbReference type="GO" id="GO:0032259">
    <property type="term" value="P:methylation"/>
    <property type="evidence" value="ECO:0007669"/>
    <property type="project" value="UniProtKB-KW"/>
</dbReference>
<keyword evidence="2" id="KW-0808">Transferase</keyword>
<organism evidence="2 3">
    <name type="scientific">Arthrobacter cryoconiti</name>
    <dbReference type="NCBI Taxonomy" id="748907"/>
    <lineage>
        <taxon>Bacteria</taxon>
        <taxon>Bacillati</taxon>
        <taxon>Actinomycetota</taxon>
        <taxon>Actinomycetes</taxon>
        <taxon>Micrococcales</taxon>
        <taxon>Micrococcaceae</taxon>
        <taxon>Arthrobacter</taxon>
    </lineage>
</organism>